<dbReference type="GO" id="GO:0005829">
    <property type="term" value="C:cytosol"/>
    <property type="evidence" value="ECO:0007669"/>
    <property type="project" value="TreeGrafter"/>
</dbReference>
<feature type="binding site" evidence="8">
    <location>
        <position position="81"/>
    </location>
    <ligand>
        <name>[4Fe-4S] cluster</name>
        <dbReference type="ChEBI" id="CHEBI:49883"/>
        <label>1</label>
    </ligand>
</feature>
<evidence type="ECO:0000256" key="3">
    <source>
        <dbReference type="ARBA" id="ARBA00022679"/>
    </source>
</evidence>
<dbReference type="SFLD" id="SFLDG01061">
    <property type="entry name" value="methylthiotransferase"/>
    <property type="match status" value="1"/>
</dbReference>
<dbReference type="PROSITE" id="PS51449">
    <property type="entry name" value="MTTASE_N"/>
    <property type="match status" value="1"/>
</dbReference>
<feature type="binding site" evidence="8">
    <location>
        <position position="53"/>
    </location>
    <ligand>
        <name>[4Fe-4S] cluster</name>
        <dbReference type="ChEBI" id="CHEBI:49883"/>
        <label>1</label>
    </ligand>
</feature>
<keyword evidence="4 8" id="KW-0949">S-adenosyl-L-methionine</keyword>
<keyword evidence="11" id="KW-0689">Ribosomal protein</keyword>
<dbReference type="SFLD" id="SFLDS00029">
    <property type="entry name" value="Radical_SAM"/>
    <property type="match status" value="1"/>
</dbReference>
<dbReference type="InterPro" id="IPR058240">
    <property type="entry name" value="rSAM_sf"/>
</dbReference>
<feature type="binding site" evidence="8">
    <location>
        <position position="144"/>
    </location>
    <ligand>
        <name>[4Fe-4S] cluster</name>
        <dbReference type="ChEBI" id="CHEBI:49883"/>
        <label>2</label>
        <note>4Fe-4S-S-AdoMet</note>
    </ligand>
</feature>
<protein>
    <recommendedName>
        <fullName evidence="8">Ribosomal protein uS12 methylthiotransferase RimO</fullName>
        <shortName evidence="8">uS12 MTTase</shortName>
        <shortName evidence="8">uS12 methylthiotransferase</shortName>
        <ecNumber evidence="8">2.8.4.4</ecNumber>
    </recommendedName>
    <alternativeName>
        <fullName evidence="8">Ribosomal protein uS12 (aspartate-C(3))-methylthiotransferase</fullName>
    </alternativeName>
    <alternativeName>
        <fullName evidence="8">Ribosome maturation factor RimO</fullName>
    </alternativeName>
</protein>
<evidence type="ECO:0000256" key="7">
    <source>
        <dbReference type="ARBA" id="ARBA00023014"/>
    </source>
</evidence>
<keyword evidence="1 8" id="KW-0004">4Fe-4S</keyword>
<dbReference type="HAMAP" id="MF_01865">
    <property type="entry name" value="MTTase_RimO"/>
    <property type="match status" value="1"/>
</dbReference>
<dbReference type="Pfam" id="PF18693">
    <property type="entry name" value="TRAM_2"/>
    <property type="match status" value="1"/>
</dbReference>
<proteinExistence type="inferred from homology"/>
<evidence type="ECO:0000256" key="2">
    <source>
        <dbReference type="ARBA" id="ARBA00022490"/>
    </source>
</evidence>
<dbReference type="InterPro" id="IPR002792">
    <property type="entry name" value="TRAM_dom"/>
</dbReference>
<comment type="similarity">
    <text evidence="8">Belongs to the methylthiotransferase family. RimO subfamily.</text>
</comment>
<keyword evidence="2 8" id="KW-0963">Cytoplasm</keyword>
<feature type="binding site" evidence="8">
    <location>
        <position position="147"/>
    </location>
    <ligand>
        <name>[4Fe-4S] cluster</name>
        <dbReference type="ChEBI" id="CHEBI:49883"/>
        <label>2</label>
        <note>4Fe-4S-S-AdoMet</note>
    </ligand>
</feature>
<dbReference type="NCBIfam" id="TIGR01125">
    <property type="entry name" value="30S ribosomal protein S12 methylthiotransferase RimO"/>
    <property type="match status" value="1"/>
</dbReference>
<dbReference type="GO" id="GO:0103039">
    <property type="term" value="F:protein methylthiotransferase activity"/>
    <property type="evidence" value="ECO:0007669"/>
    <property type="project" value="UniProtKB-EC"/>
</dbReference>
<dbReference type="SUPFAM" id="SSF102114">
    <property type="entry name" value="Radical SAM enzymes"/>
    <property type="match status" value="1"/>
</dbReference>
<evidence type="ECO:0000259" key="9">
    <source>
        <dbReference type="PROSITE" id="PS51449"/>
    </source>
</evidence>
<dbReference type="PANTHER" id="PTHR43837">
    <property type="entry name" value="RIBOSOMAL PROTEIN S12 METHYLTHIOTRANSFERASE RIMO"/>
    <property type="match status" value="1"/>
</dbReference>
<feature type="binding site" evidence="8">
    <location>
        <position position="140"/>
    </location>
    <ligand>
        <name>[4Fe-4S] cluster</name>
        <dbReference type="ChEBI" id="CHEBI:49883"/>
        <label>2</label>
        <note>4Fe-4S-S-AdoMet</note>
    </ligand>
</feature>
<keyword evidence="11" id="KW-0687">Ribonucleoprotein</keyword>
<dbReference type="GO" id="GO:0046872">
    <property type="term" value="F:metal ion binding"/>
    <property type="evidence" value="ECO:0007669"/>
    <property type="project" value="UniProtKB-KW"/>
</dbReference>
<accession>A0A7C5SYV6</accession>
<evidence type="ECO:0000313" key="11">
    <source>
        <dbReference type="EMBL" id="HHO73386.1"/>
    </source>
</evidence>
<dbReference type="InterPro" id="IPR023404">
    <property type="entry name" value="rSAM_horseshoe"/>
</dbReference>
<comment type="cofactor">
    <cofactor evidence="8">
        <name>[4Fe-4S] cluster</name>
        <dbReference type="ChEBI" id="CHEBI:49883"/>
    </cofactor>
    <text evidence="8">Binds 2 [4Fe-4S] clusters. One cluster is coordinated with 3 cysteines and an exchangeable S-adenosyl-L-methionine.</text>
</comment>
<dbReference type="PROSITE" id="PS51918">
    <property type="entry name" value="RADICAL_SAM"/>
    <property type="match status" value="1"/>
</dbReference>
<sequence length="429" mass="49313">MARKRSELKIGVISLGCSKNLVDTEILLGKLKSAGAKLVDDPRKANTIIINTCGFINPAKEEAIDYILEYAENKKVIVMGCLVERYKEELQKEIPEVQAYFGTESWDQILEFLGLKKVEKVQRILTTPKSYAYLKISEGCNRLCSFCAIPSIRGKYKSKSIQELVEEAKWIAENGVKELCLISQDTTYYGRDLYGKNALLKLLEKLEDIEGIEWVRLLYLYPTDVNDELIDYIKNSSKVLPYFDIPLQHVSNRVLKSMRRGYDKDFVEGLVERIFSKIPNAVLRTSFIVGYPEEDTKDFEELIEFVQKGYFHWVGVFSYSHEDGTFAESLGDPIPNEEKERRRALVYEVQSEVIKEKYRGLLGKSFKMLVDGYDEEMNIVPVGRLWFQAPEVDGLCYLEAERVVKEGEMVNVVVKDFKELDLLVEEKSG</sequence>
<dbReference type="NCBIfam" id="TIGR00089">
    <property type="entry name" value="MiaB/RimO family radical SAM methylthiotransferase"/>
    <property type="match status" value="1"/>
</dbReference>
<keyword evidence="7 8" id="KW-0411">Iron-sulfur</keyword>
<dbReference type="SFLD" id="SFLDF00274">
    <property type="entry name" value="ribosomal_protein_S12_methylth"/>
    <property type="match status" value="1"/>
</dbReference>
<comment type="subcellular location">
    <subcellularLocation>
        <location evidence="8">Cytoplasm</location>
    </subcellularLocation>
</comment>
<dbReference type="InterPro" id="IPR006638">
    <property type="entry name" value="Elp3/MiaA/NifB-like_rSAM"/>
</dbReference>
<dbReference type="FunFam" id="3.80.30.20:FF:000001">
    <property type="entry name" value="tRNA-2-methylthio-N(6)-dimethylallyladenosine synthase 2"/>
    <property type="match status" value="1"/>
</dbReference>
<dbReference type="Gene3D" id="2.40.50.140">
    <property type="entry name" value="Nucleic acid-binding proteins"/>
    <property type="match status" value="1"/>
</dbReference>
<dbReference type="InterPro" id="IPR038135">
    <property type="entry name" value="Methylthiotransferase_N_sf"/>
</dbReference>
<dbReference type="AlphaFoldDB" id="A0A7C5SYV6"/>
<evidence type="ECO:0000256" key="4">
    <source>
        <dbReference type="ARBA" id="ARBA00022691"/>
    </source>
</evidence>
<dbReference type="GO" id="GO:0006400">
    <property type="term" value="P:tRNA modification"/>
    <property type="evidence" value="ECO:0007669"/>
    <property type="project" value="InterPro"/>
</dbReference>
<dbReference type="InterPro" id="IPR020612">
    <property type="entry name" value="Methylthiotransferase_CS"/>
</dbReference>
<dbReference type="SFLD" id="SFLDG01082">
    <property type="entry name" value="B12-binding_domain_containing"/>
    <property type="match status" value="1"/>
</dbReference>
<reference evidence="11" key="1">
    <citation type="journal article" date="2020" name="mSystems">
        <title>Genome- and Community-Level Interaction Insights into Carbon Utilization and Element Cycling Functions of Hydrothermarchaeota in Hydrothermal Sediment.</title>
        <authorList>
            <person name="Zhou Z."/>
            <person name="Liu Y."/>
            <person name="Xu W."/>
            <person name="Pan J."/>
            <person name="Luo Z.H."/>
            <person name="Li M."/>
        </authorList>
    </citation>
    <scope>NUCLEOTIDE SEQUENCE [LARGE SCALE GENOMIC DNA]</scope>
    <source>
        <strain evidence="11">SpSt-114</strain>
    </source>
</reference>
<name>A0A7C5SYV6_9AQUI</name>
<keyword evidence="5 8" id="KW-0479">Metal-binding</keyword>
<dbReference type="PANTHER" id="PTHR43837:SF1">
    <property type="entry name" value="RIBOSOMAL PROTEIN US12 METHYLTHIOTRANSFERASE RIMO"/>
    <property type="match status" value="1"/>
</dbReference>
<feature type="domain" description="MTTase N-terminal" evidence="9">
    <location>
        <begin position="8"/>
        <end position="118"/>
    </location>
</feature>
<dbReference type="CDD" id="cd01335">
    <property type="entry name" value="Radical_SAM"/>
    <property type="match status" value="1"/>
</dbReference>
<dbReference type="GO" id="GO:0035599">
    <property type="term" value="F:aspartic acid methylthiotransferase activity"/>
    <property type="evidence" value="ECO:0007669"/>
    <property type="project" value="TreeGrafter"/>
</dbReference>
<dbReference type="InterPro" id="IPR005840">
    <property type="entry name" value="Ribosomal_uS12_MeSTrfase_RimO"/>
</dbReference>
<evidence type="ECO:0000256" key="6">
    <source>
        <dbReference type="ARBA" id="ARBA00023004"/>
    </source>
</evidence>
<dbReference type="EMBL" id="DSAC01000024">
    <property type="protein sequence ID" value="HHO73386.1"/>
    <property type="molecule type" value="Genomic_DNA"/>
</dbReference>
<dbReference type="Pfam" id="PF00919">
    <property type="entry name" value="UPF0004"/>
    <property type="match status" value="1"/>
</dbReference>
<evidence type="ECO:0000256" key="5">
    <source>
        <dbReference type="ARBA" id="ARBA00022723"/>
    </source>
</evidence>
<gene>
    <name evidence="8 11" type="primary">rimO</name>
    <name evidence="11" type="ORF">ENN04_01965</name>
</gene>
<evidence type="ECO:0000256" key="1">
    <source>
        <dbReference type="ARBA" id="ARBA00022485"/>
    </source>
</evidence>
<dbReference type="Gene3D" id="3.40.50.12160">
    <property type="entry name" value="Methylthiotransferase, N-terminal domain"/>
    <property type="match status" value="1"/>
</dbReference>
<comment type="caution">
    <text evidence="11">The sequence shown here is derived from an EMBL/GenBank/DDBJ whole genome shotgun (WGS) entry which is preliminary data.</text>
</comment>
<dbReference type="InterPro" id="IPR005839">
    <property type="entry name" value="Methylthiotransferase"/>
</dbReference>
<dbReference type="GO" id="GO:0051539">
    <property type="term" value="F:4 iron, 4 sulfur cluster binding"/>
    <property type="evidence" value="ECO:0007669"/>
    <property type="project" value="UniProtKB-UniRule"/>
</dbReference>
<dbReference type="SMART" id="SM00729">
    <property type="entry name" value="Elp3"/>
    <property type="match status" value="1"/>
</dbReference>
<evidence type="ECO:0000256" key="8">
    <source>
        <dbReference type="HAMAP-Rule" id="MF_01865"/>
    </source>
</evidence>
<feature type="binding site" evidence="8">
    <location>
        <position position="17"/>
    </location>
    <ligand>
        <name>[4Fe-4S] cluster</name>
        <dbReference type="ChEBI" id="CHEBI:49883"/>
        <label>1</label>
    </ligand>
</feature>
<comment type="catalytic activity">
    <reaction evidence="8">
        <text>L-aspartate(89)-[ribosomal protein uS12]-hydrogen + (sulfur carrier)-SH + AH2 + 2 S-adenosyl-L-methionine = 3-methylsulfanyl-L-aspartate(89)-[ribosomal protein uS12]-hydrogen + (sulfur carrier)-H + 5'-deoxyadenosine + L-methionine + A + S-adenosyl-L-homocysteine + 2 H(+)</text>
        <dbReference type="Rhea" id="RHEA:37087"/>
        <dbReference type="Rhea" id="RHEA-COMP:10460"/>
        <dbReference type="Rhea" id="RHEA-COMP:10461"/>
        <dbReference type="Rhea" id="RHEA-COMP:14737"/>
        <dbReference type="Rhea" id="RHEA-COMP:14739"/>
        <dbReference type="ChEBI" id="CHEBI:13193"/>
        <dbReference type="ChEBI" id="CHEBI:15378"/>
        <dbReference type="ChEBI" id="CHEBI:17319"/>
        <dbReference type="ChEBI" id="CHEBI:17499"/>
        <dbReference type="ChEBI" id="CHEBI:29917"/>
        <dbReference type="ChEBI" id="CHEBI:29961"/>
        <dbReference type="ChEBI" id="CHEBI:57844"/>
        <dbReference type="ChEBI" id="CHEBI:57856"/>
        <dbReference type="ChEBI" id="CHEBI:59789"/>
        <dbReference type="ChEBI" id="CHEBI:64428"/>
        <dbReference type="ChEBI" id="CHEBI:73599"/>
        <dbReference type="EC" id="2.8.4.4"/>
    </reaction>
</comment>
<dbReference type="InterPro" id="IPR013848">
    <property type="entry name" value="Methylthiotransferase_N"/>
</dbReference>
<dbReference type="PROSITE" id="PS01278">
    <property type="entry name" value="MTTASE_RADICAL"/>
    <property type="match status" value="1"/>
</dbReference>
<evidence type="ECO:0000259" key="10">
    <source>
        <dbReference type="PROSITE" id="PS51918"/>
    </source>
</evidence>
<dbReference type="InterPro" id="IPR007197">
    <property type="entry name" value="rSAM"/>
</dbReference>
<dbReference type="InterPro" id="IPR012340">
    <property type="entry name" value="NA-bd_OB-fold"/>
</dbReference>
<dbReference type="GO" id="GO:0005840">
    <property type="term" value="C:ribosome"/>
    <property type="evidence" value="ECO:0007669"/>
    <property type="project" value="UniProtKB-KW"/>
</dbReference>
<dbReference type="Pfam" id="PF04055">
    <property type="entry name" value="Radical_SAM"/>
    <property type="match status" value="1"/>
</dbReference>
<dbReference type="Gene3D" id="3.80.30.20">
    <property type="entry name" value="tm_1862 like domain"/>
    <property type="match status" value="1"/>
</dbReference>
<organism evidence="11">
    <name type="scientific">Thermocrinis ruber</name>
    <dbReference type="NCBI Taxonomy" id="75906"/>
    <lineage>
        <taxon>Bacteria</taxon>
        <taxon>Pseudomonadati</taxon>
        <taxon>Aquificota</taxon>
        <taxon>Aquificia</taxon>
        <taxon>Aquificales</taxon>
        <taxon>Aquificaceae</taxon>
        <taxon>Thermocrinis</taxon>
    </lineage>
</organism>
<comment type="function">
    <text evidence="8">Catalyzes the methylthiolation of an aspartic acid residue of ribosomal protein uS12.</text>
</comment>
<dbReference type="EC" id="2.8.4.4" evidence="8"/>
<keyword evidence="6 8" id="KW-0408">Iron</keyword>
<feature type="domain" description="Radical SAM core" evidence="10">
    <location>
        <begin position="126"/>
        <end position="356"/>
    </location>
</feature>
<keyword evidence="3 8" id="KW-0808">Transferase</keyword>